<proteinExistence type="predicted"/>
<comment type="caution">
    <text evidence="4">The sequence shown here is derived from an EMBL/GenBank/DDBJ whole genome shotgun (WGS) entry which is preliminary data.</text>
</comment>
<evidence type="ECO:0000259" key="2">
    <source>
        <dbReference type="Pfam" id="PF08223"/>
    </source>
</evidence>
<accession>A0A2R7YT37</accession>
<evidence type="ECO:0000313" key="4">
    <source>
        <dbReference type="EMBL" id="PUA79434.1"/>
    </source>
</evidence>
<name>A0A2R7YT37_9ACTN</name>
<dbReference type="Pfam" id="PF07848">
    <property type="entry name" value="PaaX"/>
    <property type="match status" value="1"/>
</dbReference>
<protein>
    <submittedName>
        <fullName evidence="4">PaaX family transcriptional regulator</fullName>
    </submittedName>
</protein>
<evidence type="ECO:0000313" key="5">
    <source>
        <dbReference type="Proteomes" id="UP000244867"/>
    </source>
</evidence>
<feature type="domain" description="Transcriptional repressor PaaX-like central Cas2-like" evidence="3">
    <location>
        <begin position="88"/>
        <end position="153"/>
    </location>
</feature>
<dbReference type="RefSeq" id="WP_108346004.1">
    <property type="nucleotide sequence ID" value="NZ_PYXZ01000010.1"/>
</dbReference>
<gene>
    <name evidence="4" type="ORF">C7S10_18840</name>
</gene>
<dbReference type="Pfam" id="PF20803">
    <property type="entry name" value="PaaX_M"/>
    <property type="match status" value="1"/>
</dbReference>
<keyword evidence="5" id="KW-1185">Reference proteome</keyword>
<feature type="domain" description="Transcriptional repressor PaaX-like N-terminal" evidence="1">
    <location>
        <begin position="3"/>
        <end position="67"/>
    </location>
</feature>
<evidence type="ECO:0000259" key="3">
    <source>
        <dbReference type="Pfam" id="PF20803"/>
    </source>
</evidence>
<dbReference type="GO" id="GO:0006351">
    <property type="term" value="P:DNA-templated transcription"/>
    <property type="evidence" value="ECO:0007669"/>
    <property type="project" value="InterPro"/>
</dbReference>
<dbReference type="EMBL" id="PYXZ01000010">
    <property type="protein sequence ID" value="PUA79434.1"/>
    <property type="molecule type" value="Genomic_DNA"/>
</dbReference>
<dbReference type="Pfam" id="PF08223">
    <property type="entry name" value="PaaX_C"/>
    <property type="match status" value="1"/>
</dbReference>
<reference evidence="4 5" key="1">
    <citation type="submission" date="2018-03" db="EMBL/GenBank/DDBJ databases">
        <authorList>
            <person name="Keele B.F."/>
        </authorList>
    </citation>
    <scope>NUCLEOTIDE SEQUENCE [LARGE SCALE GENOMIC DNA]</scope>
    <source>
        <strain evidence="4 5">IB-3</strain>
    </source>
</reference>
<dbReference type="PIRSF" id="PIRSF020623">
    <property type="entry name" value="PaaX"/>
    <property type="match status" value="1"/>
</dbReference>
<dbReference type="InterPro" id="IPR012906">
    <property type="entry name" value="PaaX-like_N"/>
</dbReference>
<dbReference type="Gene3D" id="3.30.70.2650">
    <property type="match status" value="1"/>
</dbReference>
<dbReference type="InterPro" id="IPR048846">
    <property type="entry name" value="PaaX-like_central"/>
</dbReference>
<dbReference type="InterPro" id="IPR036388">
    <property type="entry name" value="WH-like_DNA-bd_sf"/>
</dbReference>
<dbReference type="InterPro" id="IPR011965">
    <property type="entry name" value="PaaX_trns_reg"/>
</dbReference>
<evidence type="ECO:0000259" key="1">
    <source>
        <dbReference type="Pfam" id="PF07848"/>
    </source>
</evidence>
<organism evidence="4 5">
    <name type="scientific">Nocardioides currus</name>
    <dbReference type="NCBI Taxonomy" id="2133958"/>
    <lineage>
        <taxon>Bacteria</taxon>
        <taxon>Bacillati</taxon>
        <taxon>Actinomycetota</taxon>
        <taxon>Actinomycetes</taxon>
        <taxon>Propionibacteriales</taxon>
        <taxon>Nocardioidaceae</taxon>
        <taxon>Nocardioides</taxon>
    </lineage>
</organism>
<dbReference type="OrthoDB" id="2270427at2"/>
<feature type="domain" description="Transcriptional repressor PaaX-like C-terminal" evidence="2">
    <location>
        <begin position="166"/>
        <end position="255"/>
    </location>
</feature>
<dbReference type="InterPro" id="IPR013225">
    <property type="entry name" value="PaaX_C"/>
</dbReference>
<dbReference type="PANTHER" id="PTHR30319">
    <property type="entry name" value="PHENYLACETIC ACID REGULATOR-RELATED TRANSCRIPTIONAL REPRESSOR"/>
    <property type="match status" value="1"/>
</dbReference>
<sequence>MHARSALFDVYGDHLVSHGHAAAVADLVRLLAPLGIAAPAVRTAISRMVAQGWLEPTSVHGARGYVATEQAVRRLADSAARIYQRQPRTWEGTWQLVFVGHFPDRASRNAAVRDLAFLGYAELADRVWVSPFARAELDATLSRVGATATTALATTFDPVHAPVHAWDLEELAAAYDDWMHEAAARVQDDLAAHDDPEEAAYAARFRLVHEWRKFLFTDPGLPAELLPSDWPGHRAGEFFQAEGERLRPAAATFVARTLHAS</sequence>
<dbReference type="Proteomes" id="UP000244867">
    <property type="component" value="Unassembled WGS sequence"/>
</dbReference>
<dbReference type="AlphaFoldDB" id="A0A2R7YT37"/>
<dbReference type="Gene3D" id="1.20.58.1460">
    <property type="match status" value="1"/>
</dbReference>
<dbReference type="Gene3D" id="1.10.10.10">
    <property type="entry name" value="Winged helix-like DNA-binding domain superfamily/Winged helix DNA-binding domain"/>
    <property type="match status" value="1"/>
</dbReference>
<dbReference type="PANTHER" id="PTHR30319:SF1">
    <property type="entry name" value="TRANSCRIPTIONAL REPRESSOR PAAX"/>
    <property type="match status" value="1"/>
</dbReference>